<gene>
    <name evidence="1" type="ORF">B597_012690</name>
</gene>
<sequence>MGVRGFLFVKFEILFKELSDRCMRLLPLQENVVIIGMFYLDLASGF</sequence>
<dbReference type="AlphaFoldDB" id="A0A061JR97"/>
<organism evidence="1 2">
    <name type="scientific">Stutzerimonas stutzeri KOS6</name>
    <dbReference type="NCBI Taxonomy" id="1218352"/>
    <lineage>
        <taxon>Bacteria</taxon>
        <taxon>Pseudomonadati</taxon>
        <taxon>Pseudomonadota</taxon>
        <taxon>Gammaproteobacteria</taxon>
        <taxon>Pseudomonadales</taxon>
        <taxon>Pseudomonadaceae</taxon>
        <taxon>Stutzerimonas</taxon>
    </lineage>
</organism>
<protein>
    <submittedName>
        <fullName evidence="1">Uncharacterized protein</fullName>
    </submittedName>
</protein>
<evidence type="ECO:0000313" key="2">
    <source>
        <dbReference type="Proteomes" id="UP000026923"/>
    </source>
</evidence>
<proteinExistence type="predicted"/>
<name>A0A061JR97_STUST</name>
<comment type="caution">
    <text evidence="1">The sequence shown here is derived from an EMBL/GenBank/DDBJ whole genome shotgun (WGS) entry which is preliminary data.</text>
</comment>
<reference evidence="1 2" key="1">
    <citation type="journal article" date="2013" name="Genome Announc.">
        <title>Draft Genome of the Nitrogen-Fixing Bacterium Pseudomonas stutzeri Strain KOS6 Isolated from Industrial Hydrocarbon Sludge.</title>
        <authorList>
            <person name="Grigoryeva T.V."/>
            <person name="Laikov A.V."/>
            <person name="Naumova R.P."/>
            <person name="Manolov A.I."/>
            <person name="Larin A.K."/>
            <person name="Karpova I.Y."/>
            <person name="Semashko T.A."/>
            <person name="Alexeev D.G."/>
            <person name="Kostryukova E.S."/>
            <person name="Muller R."/>
            <person name="Govorun V.M."/>
        </authorList>
    </citation>
    <scope>NUCLEOTIDE SEQUENCE [LARGE SCALE GENOMIC DNA]</scope>
    <source>
        <strain evidence="1 2">KOS6</strain>
    </source>
</reference>
<dbReference type="EMBL" id="AMCZ02000015">
    <property type="protein sequence ID" value="EWC40850.1"/>
    <property type="molecule type" value="Genomic_DNA"/>
</dbReference>
<accession>A0A061JR97</accession>
<evidence type="ECO:0000313" key="1">
    <source>
        <dbReference type="EMBL" id="EWC40850.1"/>
    </source>
</evidence>
<dbReference type="HOGENOM" id="CLU_3187997_0_0_6"/>
<dbReference type="Proteomes" id="UP000026923">
    <property type="component" value="Unassembled WGS sequence"/>
</dbReference>